<keyword evidence="3" id="KW-1185">Reference proteome</keyword>
<dbReference type="Proteomes" id="UP000198748">
    <property type="component" value="Unassembled WGS sequence"/>
</dbReference>
<accession>A0A1G6VL99</accession>
<protein>
    <recommendedName>
        <fullName evidence="1">DUF4833 domain-containing protein</fullName>
    </recommendedName>
</protein>
<feature type="domain" description="DUF4833" evidence="1">
    <location>
        <begin position="45"/>
        <end position="182"/>
    </location>
</feature>
<evidence type="ECO:0000313" key="3">
    <source>
        <dbReference type="Proteomes" id="UP000198748"/>
    </source>
</evidence>
<dbReference type="Pfam" id="PF16117">
    <property type="entry name" value="DUF4833"/>
    <property type="match status" value="1"/>
</dbReference>
<organism evidence="2 3">
    <name type="scientific">Dyadobacter soli</name>
    <dbReference type="NCBI Taxonomy" id="659014"/>
    <lineage>
        <taxon>Bacteria</taxon>
        <taxon>Pseudomonadati</taxon>
        <taxon>Bacteroidota</taxon>
        <taxon>Cytophagia</taxon>
        <taxon>Cytophagales</taxon>
        <taxon>Spirosomataceae</taxon>
        <taxon>Dyadobacter</taxon>
    </lineage>
</organism>
<reference evidence="3" key="1">
    <citation type="submission" date="2016-10" db="EMBL/GenBank/DDBJ databases">
        <authorList>
            <person name="Varghese N."/>
            <person name="Submissions S."/>
        </authorList>
    </citation>
    <scope>NUCLEOTIDE SEQUENCE [LARGE SCALE GENOMIC DNA]</scope>
    <source>
        <strain evidence="3">DSM 25329</strain>
    </source>
</reference>
<name>A0A1G6VL99_9BACT</name>
<dbReference type="OrthoDB" id="9785831at2"/>
<dbReference type="RefSeq" id="WP_090145922.1">
    <property type="nucleotide sequence ID" value="NZ_FNAN01000001.1"/>
</dbReference>
<evidence type="ECO:0000259" key="1">
    <source>
        <dbReference type="Pfam" id="PF16117"/>
    </source>
</evidence>
<evidence type="ECO:0000313" key="2">
    <source>
        <dbReference type="EMBL" id="SDD53626.1"/>
    </source>
</evidence>
<proteinExistence type="predicted"/>
<dbReference type="InterPro" id="IPR032269">
    <property type="entry name" value="DUF4833"/>
</dbReference>
<sequence>MKTIILLILLSFVGALDPLWNGNGILRNPLQDTFPVPTGIPDLLFYIQRDLNANTVCYVPNLDKSGKLNARAPIDMFWLKSEENGERAPLNYVQRKFAYGIKVRNRGTEEYEVTLAACSKRLLYLRKDSAGKFRIYTRINNKSCTLNRVFIRIMGGTKLAPQIEYIELTGTELESGKVLAEKVQVS</sequence>
<dbReference type="AlphaFoldDB" id="A0A1G6VL99"/>
<gene>
    <name evidence="2" type="ORF">SAMN04487996_101260</name>
</gene>
<dbReference type="EMBL" id="FNAN01000001">
    <property type="protein sequence ID" value="SDD53626.1"/>
    <property type="molecule type" value="Genomic_DNA"/>
</dbReference>
<dbReference type="STRING" id="659014.SAMN04487996_101260"/>